<evidence type="ECO:0000313" key="1">
    <source>
        <dbReference type="Proteomes" id="UP000025227"/>
    </source>
</evidence>
<reference evidence="2" key="1">
    <citation type="submission" date="2020-12" db="UniProtKB">
        <authorList>
            <consortium name="WormBaseParasite"/>
        </authorList>
    </citation>
    <scope>IDENTIFICATION</scope>
    <source>
        <strain evidence="2">MHco3</strain>
    </source>
</reference>
<protein>
    <submittedName>
        <fullName evidence="2">Ovule protein</fullName>
    </submittedName>
</protein>
<sequence length="129" mass="14391">MLTHTIHGKSQFQKPSHSRWAWESPAGQLHDGIDNIIFNRKICLTDVAAAPKFYTGSDHVSSALDSTFQCVESELRSSEKEAPKQLSVLDHFASLSSLWEDSVSENIDKNTIDSSNIFTKVLGKQRVSK</sequence>
<dbReference type="Proteomes" id="UP000025227">
    <property type="component" value="Unplaced"/>
</dbReference>
<dbReference type="AlphaFoldDB" id="A0A7I4XUD9"/>
<dbReference type="OrthoDB" id="5806179at2759"/>
<organism evidence="1 2">
    <name type="scientific">Haemonchus contortus</name>
    <name type="common">Barber pole worm</name>
    <dbReference type="NCBI Taxonomy" id="6289"/>
    <lineage>
        <taxon>Eukaryota</taxon>
        <taxon>Metazoa</taxon>
        <taxon>Ecdysozoa</taxon>
        <taxon>Nematoda</taxon>
        <taxon>Chromadorea</taxon>
        <taxon>Rhabditida</taxon>
        <taxon>Rhabditina</taxon>
        <taxon>Rhabditomorpha</taxon>
        <taxon>Strongyloidea</taxon>
        <taxon>Trichostrongylidae</taxon>
        <taxon>Haemonchus</taxon>
    </lineage>
</organism>
<proteinExistence type="predicted"/>
<name>A0A7I4XUD9_HAECO</name>
<keyword evidence="1" id="KW-1185">Reference proteome</keyword>
<accession>A0A7I4XUD9</accession>
<dbReference type="WBParaSite" id="HCON_00012600-00001">
    <property type="protein sequence ID" value="HCON_00012600-00001"/>
    <property type="gene ID" value="HCON_00012600"/>
</dbReference>
<evidence type="ECO:0000313" key="2">
    <source>
        <dbReference type="WBParaSite" id="HCON_00012600-00001"/>
    </source>
</evidence>